<feature type="transmembrane region" description="Helical" evidence="6">
    <location>
        <begin position="7"/>
        <end position="27"/>
    </location>
</feature>
<feature type="transmembrane region" description="Helical" evidence="6">
    <location>
        <begin position="140"/>
        <end position="163"/>
    </location>
</feature>
<feature type="transmembrane region" description="Helical" evidence="6">
    <location>
        <begin position="63"/>
        <end position="84"/>
    </location>
</feature>
<dbReference type="Proteomes" id="UP000748752">
    <property type="component" value="Unassembled WGS sequence"/>
</dbReference>
<keyword evidence="8" id="KW-1185">Reference proteome</keyword>
<evidence type="ECO:0000313" key="7">
    <source>
        <dbReference type="EMBL" id="MBK1629445.1"/>
    </source>
</evidence>
<dbReference type="PANTHER" id="PTHR21716">
    <property type="entry name" value="TRANSMEMBRANE PROTEIN"/>
    <property type="match status" value="1"/>
</dbReference>
<protein>
    <recommendedName>
        <fullName evidence="9">AI-2E family transporter</fullName>
    </recommendedName>
</protein>
<evidence type="ECO:0000256" key="1">
    <source>
        <dbReference type="ARBA" id="ARBA00004141"/>
    </source>
</evidence>
<evidence type="ECO:0000313" key="8">
    <source>
        <dbReference type="Proteomes" id="UP000748752"/>
    </source>
</evidence>
<keyword evidence="3 6" id="KW-0812">Transmembrane</keyword>
<name>A0ABS1CC07_9GAMM</name>
<dbReference type="PANTHER" id="PTHR21716:SF64">
    <property type="entry name" value="AI-2 TRANSPORT PROTEIN TQSA"/>
    <property type="match status" value="1"/>
</dbReference>
<gene>
    <name evidence="7" type="ORF">CKO31_01570</name>
</gene>
<feature type="transmembrane region" description="Helical" evidence="6">
    <location>
        <begin position="197"/>
        <end position="215"/>
    </location>
</feature>
<evidence type="ECO:0008006" key="9">
    <source>
        <dbReference type="Google" id="ProtNLM"/>
    </source>
</evidence>
<comment type="similarity">
    <text evidence="2">Belongs to the autoinducer-2 exporter (AI-2E) (TC 2.A.86) family.</text>
</comment>
<reference evidence="7 8" key="1">
    <citation type="journal article" date="2020" name="Microorganisms">
        <title>Osmotic Adaptation and Compatible Solute Biosynthesis of Phototrophic Bacteria as Revealed from Genome Analyses.</title>
        <authorList>
            <person name="Imhoff J.F."/>
            <person name="Rahn T."/>
            <person name="Kunzel S."/>
            <person name="Keller A."/>
            <person name="Neulinger S.C."/>
        </authorList>
    </citation>
    <scope>NUCLEOTIDE SEQUENCE [LARGE SCALE GENOMIC DNA]</scope>
    <source>
        <strain evidence="7 8">DSM 6210</strain>
    </source>
</reference>
<keyword evidence="5 6" id="KW-0472">Membrane</keyword>
<comment type="subcellular location">
    <subcellularLocation>
        <location evidence="1">Membrane</location>
        <topology evidence="1">Multi-pass membrane protein</topology>
    </subcellularLocation>
</comment>
<dbReference type="Pfam" id="PF01594">
    <property type="entry name" value="AI-2E_transport"/>
    <property type="match status" value="1"/>
</dbReference>
<evidence type="ECO:0000256" key="5">
    <source>
        <dbReference type="ARBA" id="ARBA00023136"/>
    </source>
</evidence>
<organism evidence="7 8">
    <name type="scientific">Thiohalocapsa halophila</name>
    <dbReference type="NCBI Taxonomy" id="69359"/>
    <lineage>
        <taxon>Bacteria</taxon>
        <taxon>Pseudomonadati</taxon>
        <taxon>Pseudomonadota</taxon>
        <taxon>Gammaproteobacteria</taxon>
        <taxon>Chromatiales</taxon>
        <taxon>Chromatiaceae</taxon>
        <taxon>Thiohalocapsa</taxon>
    </lineage>
</organism>
<evidence type="ECO:0000256" key="2">
    <source>
        <dbReference type="ARBA" id="ARBA00009773"/>
    </source>
</evidence>
<dbReference type="InterPro" id="IPR002549">
    <property type="entry name" value="AI-2E-like"/>
</dbReference>
<accession>A0ABS1CC07</accession>
<sequence>MAEQNGFTPAARFLLVAGAFVVVVAGLKSASNLVTPFLLAVFIAVLVVPPLQYMRSHGLPAWAAMLVVVATLVGAGSAVVGLFSGSLNDFNASLPSYQERVKGLTGELVTWLDNVGIHVSRQAVNSIIDPGRIFGMATELIRGIGGVLTNAFLILLTVIFILFEANSLPSKLRAALRQPEASLSHLHEVMHTINRYMFLKFCTSVLTGVLLWAWLRFLGVDFPAMWGMLAFLLNFVPTIGSIIAGVPPIMLALIQLGVEDALLVTIGYMVVNVSIGNFLEPRVMGQGLGLSTLVVFLSLIFWGWVLGPSGMFLSVPLTMALKIGFGANTQTYPIAVMLGPADEARALVAAGRSNSLPLTPPEDSAAGELDPGA</sequence>
<feature type="transmembrane region" description="Helical" evidence="6">
    <location>
        <begin position="291"/>
        <end position="313"/>
    </location>
</feature>
<dbReference type="RefSeq" id="WP_200233389.1">
    <property type="nucleotide sequence ID" value="NZ_NRRV01000002.1"/>
</dbReference>
<feature type="transmembrane region" description="Helical" evidence="6">
    <location>
        <begin position="33"/>
        <end position="51"/>
    </location>
</feature>
<keyword evidence="4 6" id="KW-1133">Transmembrane helix</keyword>
<comment type="caution">
    <text evidence="7">The sequence shown here is derived from an EMBL/GenBank/DDBJ whole genome shotgun (WGS) entry which is preliminary data.</text>
</comment>
<evidence type="ECO:0000256" key="3">
    <source>
        <dbReference type="ARBA" id="ARBA00022692"/>
    </source>
</evidence>
<dbReference type="EMBL" id="NRRV01000002">
    <property type="protein sequence ID" value="MBK1629445.1"/>
    <property type="molecule type" value="Genomic_DNA"/>
</dbReference>
<feature type="transmembrane region" description="Helical" evidence="6">
    <location>
        <begin position="227"/>
        <end position="254"/>
    </location>
</feature>
<evidence type="ECO:0000256" key="4">
    <source>
        <dbReference type="ARBA" id="ARBA00022989"/>
    </source>
</evidence>
<proteinExistence type="inferred from homology"/>
<evidence type="ECO:0000256" key="6">
    <source>
        <dbReference type="SAM" id="Phobius"/>
    </source>
</evidence>